<evidence type="ECO:0000313" key="1">
    <source>
        <dbReference type="EMBL" id="PYY29512.1"/>
    </source>
</evidence>
<dbReference type="InterPro" id="IPR025851">
    <property type="entry name" value="SUKH-4"/>
</dbReference>
<evidence type="ECO:0008006" key="3">
    <source>
        <dbReference type="Google" id="ProtNLM"/>
    </source>
</evidence>
<dbReference type="AlphaFoldDB" id="A0A2W0CHJ5"/>
<name>A0A2W0CHJ5_9BACL</name>
<sequence>MENAVTRIQYDEAYVKAMHLPREISDLLLVEGVPQFRDEGNDLLGVHFRSMPERGLIQVQRDDGFTTLLPIGYEWEEKSALFGVETGTGAVYSVEASSGEHGLINTSLVRFLEFLQRYAQFIENFSEVHEPSVMTLEEAQAKLAAFQRGELTPGKKKGHVSGRKEAINELRAFFAEQDPGSLSNEKAWWSLVLEQLEDGLL</sequence>
<comment type="caution">
    <text evidence="1">The sequence shown here is derived from an EMBL/GenBank/DDBJ whole genome shotgun (WGS) entry which is preliminary data.</text>
</comment>
<dbReference type="Proteomes" id="UP000247459">
    <property type="component" value="Unassembled WGS sequence"/>
</dbReference>
<evidence type="ECO:0000313" key="2">
    <source>
        <dbReference type="Proteomes" id="UP000247459"/>
    </source>
</evidence>
<protein>
    <recommendedName>
        <fullName evidence="3">SUKH-4 immunity protein</fullName>
    </recommendedName>
</protein>
<reference evidence="1 2" key="1">
    <citation type="submission" date="2018-01" db="EMBL/GenBank/DDBJ databases">
        <title>Genome sequence of the PGP bacterium Paenibacillus illinoisensis E3.</title>
        <authorList>
            <person name="Rolli E."/>
            <person name="Marasco R."/>
            <person name="Bessem C."/>
            <person name="Michoud G."/>
            <person name="Gaiarsa S."/>
            <person name="Borin S."/>
            <person name="Daffonchio D."/>
        </authorList>
    </citation>
    <scope>NUCLEOTIDE SEQUENCE [LARGE SCALE GENOMIC DNA]</scope>
    <source>
        <strain evidence="1 2">E3</strain>
    </source>
</reference>
<gene>
    <name evidence="1" type="ORF">PIL02S_02466</name>
</gene>
<proteinExistence type="predicted"/>
<dbReference type="EMBL" id="PRLG01000018">
    <property type="protein sequence ID" value="PYY29512.1"/>
    <property type="molecule type" value="Genomic_DNA"/>
</dbReference>
<organism evidence="1 2">
    <name type="scientific">Paenibacillus illinoisensis</name>
    <dbReference type="NCBI Taxonomy" id="59845"/>
    <lineage>
        <taxon>Bacteria</taxon>
        <taxon>Bacillati</taxon>
        <taxon>Bacillota</taxon>
        <taxon>Bacilli</taxon>
        <taxon>Bacillales</taxon>
        <taxon>Paenibacillaceae</taxon>
        <taxon>Paenibacillus</taxon>
    </lineage>
</organism>
<dbReference type="RefSeq" id="WP_181429780.1">
    <property type="nucleotide sequence ID" value="NZ_JAXBDC010000004.1"/>
</dbReference>
<accession>A0A2W0CHJ5</accession>
<dbReference type="Pfam" id="PF14435">
    <property type="entry name" value="SUKH-4"/>
    <property type="match status" value="1"/>
</dbReference>